<dbReference type="PROSITE" id="PS50931">
    <property type="entry name" value="HTH_LYSR"/>
    <property type="match status" value="1"/>
</dbReference>
<evidence type="ECO:0000256" key="4">
    <source>
        <dbReference type="ARBA" id="ARBA00023163"/>
    </source>
</evidence>
<dbReference type="PANTHER" id="PTHR30537:SF5">
    <property type="entry name" value="HTH-TYPE TRANSCRIPTIONAL ACTIVATOR TTDR-RELATED"/>
    <property type="match status" value="1"/>
</dbReference>
<dbReference type="Gene3D" id="1.10.10.10">
    <property type="entry name" value="Winged helix-like DNA-binding domain superfamily/Winged helix DNA-binding domain"/>
    <property type="match status" value="1"/>
</dbReference>
<name>A0A1I7E1C3_9BURK</name>
<proteinExistence type="inferred from homology"/>
<keyword evidence="4" id="KW-0804">Transcription</keyword>
<keyword evidence="2" id="KW-0805">Transcription regulation</keyword>
<dbReference type="SUPFAM" id="SSF46785">
    <property type="entry name" value="Winged helix' DNA-binding domain"/>
    <property type="match status" value="1"/>
</dbReference>
<organism evidence="6 7">
    <name type="scientific">Paraburkholderia aspalathi</name>
    <dbReference type="NCBI Taxonomy" id="1324617"/>
    <lineage>
        <taxon>Bacteria</taxon>
        <taxon>Pseudomonadati</taxon>
        <taxon>Pseudomonadota</taxon>
        <taxon>Betaproteobacteria</taxon>
        <taxon>Burkholderiales</taxon>
        <taxon>Burkholderiaceae</taxon>
        <taxon>Paraburkholderia</taxon>
    </lineage>
</organism>
<comment type="similarity">
    <text evidence="1">Belongs to the LysR transcriptional regulatory family.</text>
</comment>
<dbReference type="SUPFAM" id="SSF53850">
    <property type="entry name" value="Periplasmic binding protein-like II"/>
    <property type="match status" value="1"/>
</dbReference>
<evidence type="ECO:0000256" key="3">
    <source>
        <dbReference type="ARBA" id="ARBA00023125"/>
    </source>
</evidence>
<evidence type="ECO:0000313" key="6">
    <source>
        <dbReference type="EMBL" id="SFU17663.1"/>
    </source>
</evidence>
<evidence type="ECO:0000313" key="7">
    <source>
        <dbReference type="Proteomes" id="UP000198844"/>
    </source>
</evidence>
<dbReference type="Pfam" id="PF03466">
    <property type="entry name" value="LysR_substrate"/>
    <property type="match status" value="1"/>
</dbReference>
<dbReference type="InterPro" id="IPR005119">
    <property type="entry name" value="LysR_subst-bd"/>
</dbReference>
<dbReference type="Proteomes" id="UP000198844">
    <property type="component" value="Unassembled WGS sequence"/>
</dbReference>
<dbReference type="PANTHER" id="PTHR30537">
    <property type="entry name" value="HTH-TYPE TRANSCRIPTIONAL REGULATOR"/>
    <property type="match status" value="1"/>
</dbReference>
<dbReference type="InterPro" id="IPR036390">
    <property type="entry name" value="WH_DNA-bd_sf"/>
</dbReference>
<dbReference type="PRINTS" id="PR00039">
    <property type="entry name" value="HTHLYSR"/>
</dbReference>
<evidence type="ECO:0000256" key="1">
    <source>
        <dbReference type="ARBA" id="ARBA00009437"/>
    </source>
</evidence>
<gene>
    <name evidence="6" type="ORF">SAMN05192563_101317</name>
</gene>
<protein>
    <submittedName>
        <fullName evidence="6">Transcriptional regulator, LysR family</fullName>
    </submittedName>
</protein>
<keyword evidence="3" id="KW-0238">DNA-binding</keyword>
<dbReference type="Pfam" id="PF00126">
    <property type="entry name" value="HTH_1"/>
    <property type="match status" value="1"/>
</dbReference>
<evidence type="ECO:0000259" key="5">
    <source>
        <dbReference type="PROSITE" id="PS50931"/>
    </source>
</evidence>
<feature type="domain" description="HTH lysR-type" evidence="5">
    <location>
        <begin position="19"/>
        <end position="78"/>
    </location>
</feature>
<reference evidence="6 7" key="1">
    <citation type="submission" date="2016-10" db="EMBL/GenBank/DDBJ databases">
        <authorList>
            <person name="de Groot N.N."/>
        </authorList>
    </citation>
    <scope>NUCLEOTIDE SEQUENCE [LARGE SCALE GENOMIC DNA]</scope>
    <source>
        <strain evidence="6 7">LMG 27731</strain>
    </source>
</reference>
<dbReference type="GO" id="GO:0003700">
    <property type="term" value="F:DNA-binding transcription factor activity"/>
    <property type="evidence" value="ECO:0007669"/>
    <property type="project" value="InterPro"/>
</dbReference>
<evidence type="ECO:0000256" key="2">
    <source>
        <dbReference type="ARBA" id="ARBA00023015"/>
    </source>
</evidence>
<dbReference type="InterPro" id="IPR000847">
    <property type="entry name" value="LysR_HTH_N"/>
</dbReference>
<sequence>MVFQGVLNILQYLPMSNIPPLTALRAFEAAVRLGGFARAAAELNVSTSAVSHQIRGLEESLGARLLERSTGLGGIRLTPAGASLLPAASGALSLLEEACAQIKGVARRLTVSANVPFSTMWLARRLAEFSASHPDTPLNAIIQDGEPDFAGHAIDLAVVHVPERALRPDDVVLLREDVFPVCSPELHPFASKAVCRCRLLQEVHENAPEIDWRSWSGEFGLPDDFETKIVRYSSFSQVIGAAVGGAGLALGRSPLIDPELRSGRLVRLFPVLSRPASWRFVLRRGPTRRHRMLDTLIEFLRAEATAHGDV</sequence>
<dbReference type="AlphaFoldDB" id="A0A1I7E1C3"/>
<dbReference type="InterPro" id="IPR058163">
    <property type="entry name" value="LysR-type_TF_proteobact-type"/>
</dbReference>
<accession>A0A1I7E1C3</accession>
<dbReference type="EMBL" id="FPBH01000013">
    <property type="protein sequence ID" value="SFU17663.1"/>
    <property type="molecule type" value="Genomic_DNA"/>
</dbReference>
<dbReference type="InterPro" id="IPR036388">
    <property type="entry name" value="WH-like_DNA-bd_sf"/>
</dbReference>
<dbReference type="Gene3D" id="3.40.190.10">
    <property type="entry name" value="Periplasmic binding protein-like II"/>
    <property type="match status" value="2"/>
</dbReference>
<dbReference type="GO" id="GO:0003677">
    <property type="term" value="F:DNA binding"/>
    <property type="evidence" value="ECO:0007669"/>
    <property type="project" value="UniProtKB-KW"/>
</dbReference>